<name>A0ABS2TT13_9ACTN</name>
<keyword evidence="3" id="KW-1185">Reference proteome</keyword>
<feature type="region of interest" description="Disordered" evidence="1">
    <location>
        <begin position="1"/>
        <end position="25"/>
    </location>
</feature>
<accession>A0ABS2TT13</accession>
<evidence type="ECO:0000313" key="2">
    <source>
        <dbReference type="EMBL" id="MBM9506478.1"/>
    </source>
</evidence>
<comment type="caution">
    <text evidence="2">The sequence shown here is derived from an EMBL/GenBank/DDBJ whole genome shotgun (WGS) entry which is preliminary data.</text>
</comment>
<feature type="compositionally biased region" description="Low complexity" evidence="1">
    <location>
        <begin position="12"/>
        <end position="25"/>
    </location>
</feature>
<gene>
    <name evidence="2" type="ORF">ITX44_18345</name>
</gene>
<dbReference type="EMBL" id="JADKYB010000009">
    <property type="protein sequence ID" value="MBM9506478.1"/>
    <property type="molecule type" value="Genomic_DNA"/>
</dbReference>
<dbReference type="NCBIfam" id="NF035938">
    <property type="entry name" value="EboA_domain"/>
    <property type="match status" value="1"/>
</dbReference>
<feature type="compositionally biased region" description="Basic and acidic residues" evidence="1">
    <location>
        <begin position="1"/>
        <end position="11"/>
    </location>
</feature>
<reference evidence="2 3" key="1">
    <citation type="submission" date="2021-01" db="EMBL/GenBank/DDBJ databases">
        <title>Streptomyces acididurans sp. nov., isolated from a peat swamp forest soil.</title>
        <authorList>
            <person name="Chantavorakit T."/>
            <person name="Duangmal K."/>
        </authorList>
    </citation>
    <scope>NUCLEOTIDE SEQUENCE [LARGE SCALE GENOMIC DNA]</scope>
    <source>
        <strain evidence="2 3">KK5PA1</strain>
    </source>
</reference>
<organism evidence="2 3">
    <name type="scientific">Actinacidiphila acididurans</name>
    <dbReference type="NCBI Taxonomy" id="2784346"/>
    <lineage>
        <taxon>Bacteria</taxon>
        <taxon>Bacillati</taxon>
        <taxon>Actinomycetota</taxon>
        <taxon>Actinomycetes</taxon>
        <taxon>Kitasatosporales</taxon>
        <taxon>Streptomycetaceae</taxon>
        <taxon>Actinacidiphila</taxon>
    </lineage>
</organism>
<dbReference type="RefSeq" id="WP_205358350.1">
    <property type="nucleotide sequence ID" value="NZ_JADKYB010000009.1"/>
</dbReference>
<evidence type="ECO:0000256" key="1">
    <source>
        <dbReference type="SAM" id="MobiDB-lite"/>
    </source>
</evidence>
<proteinExistence type="predicted"/>
<dbReference type="InterPro" id="IPR047715">
    <property type="entry name" value="EboA_dom"/>
</dbReference>
<evidence type="ECO:0000313" key="3">
    <source>
        <dbReference type="Proteomes" id="UP000749040"/>
    </source>
</evidence>
<sequence length="210" mass="21586">MTTVPARHDTPADTGAPGLPPGLDGPARAWLADALTEAARAAQAEADPGGTWQIRFAEAGRRCGPGHADAARVELLAAARPGVADLTALYRQGTAAERRAVLLALGRLEPAAAEGLALVEDALRTNDTSLVAAALGPYAAAHLPAHAWRHGVLKCLFTGVPVAAVAGLSARARGDGELGRMLRAYAAERTAAGRPVPHDLTRVLALTEEP</sequence>
<dbReference type="Proteomes" id="UP000749040">
    <property type="component" value="Unassembled WGS sequence"/>
</dbReference>
<protein>
    <submittedName>
        <fullName evidence="2">EboA domain-containing protein</fullName>
    </submittedName>
</protein>